<dbReference type="Proteomes" id="UP000537126">
    <property type="component" value="Unassembled WGS sequence"/>
</dbReference>
<dbReference type="EMBL" id="JAASRN010000002">
    <property type="protein sequence ID" value="NIK73668.1"/>
    <property type="molecule type" value="Genomic_DNA"/>
</dbReference>
<protein>
    <recommendedName>
        <fullName evidence="4">Lipoprotein</fullName>
    </recommendedName>
</protein>
<evidence type="ECO:0000256" key="1">
    <source>
        <dbReference type="SAM" id="SignalP"/>
    </source>
</evidence>
<accession>A0A846MPX4</accession>
<evidence type="ECO:0000313" key="2">
    <source>
        <dbReference type="EMBL" id="NIK73668.1"/>
    </source>
</evidence>
<feature type="signal peptide" evidence="1">
    <location>
        <begin position="1"/>
        <end position="20"/>
    </location>
</feature>
<sequence length="142" mass="16150">MMKYLLFALGLCLCCTGCMDAEPPNKIFITGDYSGSLDYLWSEERNGNIPQMRAASYPDSASITYPAFYFVISSERAILYVRTEENKALDYYYAVNPSFEYAPNRLQLKDLKMIFGTGLINNEIQNPDDSRSVLLNGKLKRP</sequence>
<dbReference type="RefSeq" id="WP_166918945.1">
    <property type="nucleotide sequence ID" value="NZ_JAASRN010000002.1"/>
</dbReference>
<evidence type="ECO:0000313" key="3">
    <source>
        <dbReference type="Proteomes" id="UP000537126"/>
    </source>
</evidence>
<reference evidence="2 3" key="1">
    <citation type="submission" date="2020-03" db="EMBL/GenBank/DDBJ databases">
        <title>Genomic Encyclopedia of Type Strains, Phase IV (KMG-IV): sequencing the most valuable type-strain genomes for metagenomic binning, comparative biology and taxonomic classification.</title>
        <authorList>
            <person name="Goeker M."/>
        </authorList>
    </citation>
    <scope>NUCLEOTIDE SEQUENCE [LARGE SCALE GENOMIC DNA]</scope>
    <source>
        <strain evidence="2 3">DSM 5718</strain>
    </source>
</reference>
<comment type="caution">
    <text evidence="2">The sequence shown here is derived from an EMBL/GenBank/DDBJ whole genome shotgun (WGS) entry which is preliminary data.</text>
</comment>
<keyword evidence="1" id="KW-0732">Signal</keyword>
<dbReference type="AlphaFoldDB" id="A0A846MPX4"/>
<organism evidence="2 3">
    <name type="scientific">Thermonema lapsum</name>
    <dbReference type="NCBI Taxonomy" id="28195"/>
    <lineage>
        <taxon>Bacteria</taxon>
        <taxon>Pseudomonadati</taxon>
        <taxon>Bacteroidota</taxon>
        <taxon>Cytophagia</taxon>
        <taxon>Cytophagales</taxon>
        <taxon>Thermonemataceae</taxon>
        <taxon>Thermonema</taxon>
    </lineage>
</organism>
<evidence type="ECO:0008006" key="4">
    <source>
        <dbReference type="Google" id="ProtNLM"/>
    </source>
</evidence>
<proteinExistence type="predicted"/>
<name>A0A846MPX4_9BACT</name>
<gene>
    <name evidence="2" type="ORF">FHS56_001181</name>
</gene>
<keyword evidence="3" id="KW-1185">Reference proteome</keyword>
<feature type="chain" id="PRO_5032796714" description="Lipoprotein" evidence="1">
    <location>
        <begin position="21"/>
        <end position="142"/>
    </location>
</feature>